<dbReference type="RefSeq" id="XP_005820395.1">
    <property type="nucleotide sequence ID" value="XM_005820338.1"/>
</dbReference>
<accession>L1IC48</accession>
<dbReference type="HOGENOM" id="CLU_299660_0_0_1"/>
<evidence type="ECO:0000313" key="5">
    <source>
        <dbReference type="Proteomes" id="UP000011087"/>
    </source>
</evidence>
<name>L1IC48_GUITC</name>
<dbReference type="SUPFAM" id="SSF50156">
    <property type="entry name" value="PDZ domain-like"/>
    <property type="match status" value="1"/>
</dbReference>
<organism evidence="3">
    <name type="scientific">Guillardia theta (strain CCMP2712)</name>
    <name type="common">Cryptophyte</name>
    <dbReference type="NCBI Taxonomy" id="905079"/>
    <lineage>
        <taxon>Eukaryota</taxon>
        <taxon>Cryptophyceae</taxon>
        <taxon>Pyrenomonadales</taxon>
        <taxon>Geminigeraceae</taxon>
        <taxon>Guillardia</taxon>
    </lineage>
</organism>
<sequence>MEDLGWRVEQQLRDLTGADEDEDEIVDDVSMRQLRCPGNGMYGDDDDGLSSDTVSNPDLKQRDSPRTNPDLNYRDTCRESPQKRNPLAPPRLPFPMAASFLSEDTLELVHGSAGSAQAVLFFRMASMDSGSRSGGKATFFGIHFRQVANELLVTDTVARWIRAVKSEKLAALFERLRSGYKLESVNDMSIRSLDLSTLYCMFRGKPGSHVKLSFVPVERDAQQIRSDDFTIADDSKGLKNESARLSLIYLVSEKVSRSVQEPSSPTSRGDYSFDSIRDAFLKRDRELERLRRTNDALCLRIREMEEEGQDLVVHVEKEMDRLVSKVCDSWQQLEHQLSKEALCTVRAEQTLDLIEHNMELIRIESQNAKKQIEKLQIDQGFDFSSTRNECWKEIDEARAQLTACEKENSELKKKLKLLCPSDCKPASTMWTTLSLLFIFLMCFTVPWVVTLHEYHSRQCNLIHYGVHGVVMNKMNEGICDLNDVEYNEAMLSKSEEIYGELRWRLASNTFHKRQNAGSILGKISELQNGTARRVACLKNEASFGMFRTGKEVQDCKKIRDSLHAQISAVTSQAKKDSVECNALTKKLQSEIQNYNDLNIKAKNCKESIETKDLVIKQIQLNNSALFEQNRNLTALVKACLQDKDETKKREMESSRLLSTCRLDMIASQRDWKNALQQVAQLTEGFTSMKDSQRMATDHHQYVRTFDKKLSYCGFQKFSEDEPPHFPESSECSKSNEGLNSMFMEVPMSVCAQVPTRDNAAFDGCLPGHVPIIYNDNRFFSSSTENCVTSKEWNDCMARSEDQRYWKQPLACWEMLFSNRTSKTQGKRICSAQASRERVWVKVKSSHVNMSTPSFKSPSSLLLVQSRERIPDIQFERDHFDEFWDMGDEVLKALQMRRRENFVPLTSERRRHVNIPCPPDFDCELWERHSIVTVTATDLFGKHHVLYQWTFIEEPHSTFTRMRRKEKKEKSKRRRHGFDKYDFGRLTSLKLSLLPELSGRTE</sequence>
<evidence type="ECO:0000256" key="1">
    <source>
        <dbReference type="SAM" id="Coils"/>
    </source>
</evidence>
<feature type="compositionally biased region" description="Acidic residues" evidence="2">
    <location>
        <begin position="17"/>
        <end position="27"/>
    </location>
</feature>
<evidence type="ECO:0000313" key="4">
    <source>
        <dbReference type="EnsemblProtists" id="EKX33415"/>
    </source>
</evidence>
<reference evidence="5" key="2">
    <citation type="submission" date="2012-11" db="EMBL/GenBank/DDBJ databases">
        <authorList>
            <person name="Kuo A."/>
            <person name="Curtis B.A."/>
            <person name="Tanifuji G."/>
            <person name="Burki F."/>
            <person name="Gruber A."/>
            <person name="Irimia M."/>
            <person name="Maruyama S."/>
            <person name="Arias M.C."/>
            <person name="Ball S.G."/>
            <person name="Gile G.H."/>
            <person name="Hirakawa Y."/>
            <person name="Hopkins J.F."/>
            <person name="Rensing S.A."/>
            <person name="Schmutz J."/>
            <person name="Symeonidi A."/>
            <person name="Elias M."/>
            <person name="Eveleigh R.J."/>
            <person name="Herman E.K."/>
            <person name="Klute M.J."/>
            <person name="Nakayama T."/>
            <person name="Obornik M."/>
            <person name="Reyes-Prieto A."/>
            <person name="Armbrust E.V."/>
            <person name="Aves S.J."/>
            <person name="Beiko R.G."/>
            <person name="Coutinho P."/>
            <person name="Dacks J.B."/>
            <person name="Durnford D.G."/>
            <person name="Fast N.M."/>
            <person name="Green B.R."/>
            <person name="Grisdale C."/>
            <person name="Hempe F."/>
            <person name="Henrissat B."/>
            <person name="Hoppner M.P."/>
            <person name="Ishida K.-I."/>
            <person name="Kim E."/>
            <person name="Koreny L."/>
            <person name="Kroth P.G."/>
            <person name="Liu Y."/>
            <person name="Malik S.-B."/>
            <person name="Maier U.G."/>
            <person name="McRose D."/>
            <person name="Mock T."/>
            <person name="Neilson J.A."/>
            <person name="Onodera N.T."/>
            <person name="Poole A.M."/>
            <person name="Pritham E.J."/>
            <person name="Richards T.A."/>
            <person name="Rocap G."/>
            <person name="Roy S.W."/>
            <person name="Sarai C."/>
            <person name="Schaack S."/>
            <person name="Shirato S."/>
            <person name="Slamovits C.H."/>
            <person name="Spencer D.F."/>
            <person name="Suzuki S."/>
            <person name="Worden A.Z."/>
            <person name="Zauner S."/>
            <person name="Barry K."/>
            <person name="Bell C."/>
            <person name="Bharti A.K."/>
            <person name="Crow J.A."/>
            <person name="Grimwood J."/>
            <person name="Kramer R."/>
            <person name="Lindquist E."/>
            <person name="Lucas S."/>
            <person name="Salamov A."/>
            <person name="McFadden G.I."/>
            <person name="Lane C.E."/>
            <person name="Keeling P.J."/>
            <person name="Gray M.W."/>
            <person name="Grigoriev I.V."/>
            <person name="Archibald J.M."/>
        </authorList>
    </citation>
    <scope>NUCLEOTIDE SEQUENCE</scope>
    <source>
        <strain evidence="5">CCMP2712</strain>
    </source>
</reference>
<dbReference type="InterPro" id="IPR036034">
    <property type="entry name" value="PDZ_sf"/>
</dbReference>
<reference evidence="4" key="3">
    <citation type="submission" date="2016-03" db="UniProtKB">
        <authorList>
            <consortium name="EnsemblProtists"/>
        </authorList>
    </citation>
    <scope>IDENTIFICATION</scope>
</reference>
<dbReference type="AlphaFoldDB" id="L1IC48"/>
<dbReference type="Proteomes" id="UP000011087">
    <property type="component" value="Unassembled WGS sequence"/>
</dbReference>
<dbReference type="EMBL" id="JH993143">
    <property type="protein sequence ID" value="EKX33415.1"/>
    <property type="molecule type" value="Genomic_DNA"/>
</dbReference>
<feature type="coiled-coil region" evidence="1">
    <location>
        <begin position="351"/>
        <end position="414"/>
    </location>
</feature>
<gene>
    <name evidence="3" type="ORF">GUITHDRAFT_120419</name>
</gene>
<dbReference type="GeneID" id="17290136"/>
<evidence type="ECO:0000313" key="3">
    <source>
        <dbReference type="EMBL" id="EKX33415.1"/>
    </source>
</evidence>
<dbReference type="KEGG" id="gtt:GUITHDRAFT_120419"/>
<keyword evidence="5" id="KW-1185">Reference proteome</keyword>
<dbReference type="PaxDb" id="55529-EKX33415"/>
<keyword evidence="1" id="KW-0175">Coiled coil</keyword>
<reference evidence="3 5" key="1">
    <citation type="journal article" date="2012" name="Nature">
        <title>Algal genomes reveal evolutionary mosaicism and the fate of nucleomorphs.</title>
        <authorList>
            <consortium name="DOE Joint Genome Institute"/>
            <person name="Curtis B.A."/>
            <person name="Tanifuji G."/>
            <person name="Burki F."/>
            <person name="Gruber A."/>
            <person name="Irimia M."/>
            <person name="Maruyama S."/>
            <person name="Arias M.C."/>
            <person name="Ball S.G."/>
            <person name="Gile G.H."/>
            <person name="Hirakawa Y."/>
            <person name="Hopkins J.F."/>
            <person name="Kuo A."/>
            <person name="Rensing S.A."/>
            <person name="Schmutz J."/>
            <person name="Symeonidi A."/>
            <person name="Elias M."/>
            <person name="Eveleigh R.J."/>
            <person name="Herman E.K."/>
            <person name="Klute M.J."/>
            <person name="Nakayama T."/>
            <person name="Obornik M."/>
            <person name="Reyes-Prieto A."/>
            <person name="Armbrust E.V."/>
            <person name="Aves S.J."/>
            <person name="Beiko R.G."/>
            <person name="Coutinho P."/>
            <person name="Dacks J.B."/>
            <person name="Durnford D.G."/>
            <person name="Fast N.M."/>
            <person name="Green B.R."/>
            <person name="Grisdale C.J."/>
            <person name="Hempel F."/>
            <person name="Henrissat B."/>
            <person name="Hoppner M.P."/>
            <person name="Ishida K."/>
            <person name="Kim E."/>
            <person name="Koreny L."/>
            <person name="Kroth P.G."/>
            <person name="Liu Y."/>
            <person name="Malik S.B."/>
            <person name="Maier U.G."/>
            <person name="McRose D."/>
            <person name="Mock T."/>
            <person name="Neilson J.A."/>
            <person name="Onodera N.T."/>
            <person name="Poole A.M."/>
            <person name="Pritham E.J."/>
            <person name="Richards T.A."/>
            <person name="Rocap G."/>
            <person name="Roy S.W."/>
            <person name="Sarai C."/>
            <person name="Schaack S."/>
            <person name="Shirato S."/>
            <person name="Slamovits C.H."/>
            <person name="Spencer D.F."/>
            <person name="Suzuki S."/>
            <person name="Worden A.Z."/>
            <person name="Zauner S."/>
            <person name="Barry K."/>
            <person name="Bell C."/>
            <person name="Bharti A.K."/>
            <person name="Crow J.A."/>
            <person name="Grimwood J."/>
            <person name="Kramer R."/>
            <person name="Lindquist E."/>
            <person name="Lucas S."/>
            <person name="Salamov A."/>
            <person name="McFadden G.I."/>
            <person name="Lane C.E."/>
            <person name="Keeling P.J."/>
            <person name="Gray M.W."/>
            <person name="Grigoriev I.V."/>
            <person name="Archibald J.M."/>
        </authorList>
    </citation>
    <scope>NUCLEOTIDE SEQUENCE</scope>
    <source>
        <strain evidence="3 5">CCMP2712</strain>
    </source>
</reference>
<protein>
    <submittedName>
        <fullName evidence="3 4">Uncharacterized protein</fullName>
    </submittedName>
</protein>
<feature type="compositionally biased region" description="Basic and acidic residues" evidence="2">
    <location>
        <begin position="72"/>
        <end position="82"/>
    </location>
</feature>
<feature type="region of interest" description="Disordered" evidence="2">
    <location>
        <begin position="15"/>
        <end position="91"/>
    </location>
</feature>
<evidence type="ECO:0000256" key="2">
    <source>
        <dbReference type="SAM" id="MobiDB-lite"/>
    </source>
</evidence>
<dbReference type="EnsemblProtists" id="EKX33415">
    <property type="protein sequence ID" value="EKX33415"/>
    <property type="gene ID" value="GUITHDRAFT_120419"/>
</dbReference>
<proteinExistence type="predicted"/>